<keyword evidence="11" id="KW-0732">Signal</keyword>
<feature type="transmembrane region" description="Helical" evidence="10">
    <location>
        <begin position="316"/>
        <end position="336"/>
    </location>
</feature>
<comment type="subcellular location">
    <subcellularLocation>
        <location evidence="1">Basolateral cell membrane</location>
        <topology evidence="1">Multi-pass membrane protein</topology>
    </subcellularLocation>
</comment>
<evidence type="ECO:0000256" key="1">
    <source>
        <dbReference type="ARBA" id="ARBA00004554"/>
    </source>
</evidence>
<evidence type="ECO:0000313" key="12">
    <source>
        <dbReference type="EnsemblMetazoa" id="PPA03905.1"/>
    </source>
</evidence>
<accession>A0A2A6C6S7</accession>
<dbReference type="GO" id="GO:0010960">
    <property type="term" value="P:magnesium ion homeostasis"/>
    <property type="evidence" value="ECO:0000318"/>
    <property type="project" value="GO_Central"/>
</dbReference>
<comment type="similarity">
    <text evidence="2">Belongs to the ACDP family.</text>
</comment>
<dbReference type="SUPFAM" id="SSF54631">
    <property type="entry name" value="CBS-domain pair"/>
    <property type="match status" value="1"/>
</dbReference>
<dbReference type="InterPro" id="IPR000644">
    <property type="entry name" value="CBS_dom"/>
</dbReference>
<dbReference type="FunFam" id="3.10.580.10:FF:000006">
    <property type="entry name" value="DUF21 and CBS domain protein"/>
    <property type="match status" value="1"/>
</dbReference>
<dbReference type="GO" id="GO:0008340">
    <property type="term" value="P:determination of adult lifespan"/>
    <property type="evidence" value="ECO:0007669"/>
    <property type="project" value="UniProtKB-ARBA"/>
</dbReference>
<keyword evidence="7" id="KW-0129">CBS domain</keyword>
<dbReference type="EnsemblMetazoa" id="PPA03905.1">
    <property type="protein sequence ID" value="PPA03905.1"/>
    <property type="gene ID" value="WBGene00093459"/>
</dbReference>
<dbReference type="InterPro" id="IPR046342">
    <property type="entry name" value="CBS_dom_sf"/>
</dbReference>
<accession>A0A8R1U708</accession>
<keyword evidence="3 10" id="KW-0812">Transmembrane</keyword>
<feature type="compositionally biased region" description="Basic and acidic residues" evidence="9">
    <location>
        <begin position="719"/>
        <end position="736"/>
    </location>
</feature>
<dbReference type="PROSITE" id="PS51846">
    <property type="entry name" value="CNNM"/>
    <property type="match status" value="1"/>
</dbReference>
<dbReference type="GO" id="GO:0005886">
    <property type="term" value="C:plasma membrane"/>
    <property type="evidence" value="ECO:0000318"/>
    <property type="project" value="GO_Central"/>
</dbReference>
<dbReference type="Pfam" id="PF01595">
    <property type="entry name" value="CNNM"/>
    <property type="match status" value="1"/>
</dbReference>
<gene>
    <name evidence="12" type="primary">WBGene00093459</name>
</gene>
<keyword evidence="6" id="KW-0406">Ion transport</keyword>
<dbReference type="InterPro" id="IPR002550">
    <property type="entry name" value="CNNM"/>
</dbReference>
<evidence type="ECO:0000256" key="11">
    <source>
        <dbReference type="SAM" id="SignalP"/>
    </source>
</evidence>
<keyword evidence="5 10" id="KW-1133">Transmembrane helix</keyword>
<feature type="chain" id="PRO_5043512151" evidence="11">
    <location>
        <begin position="18"/>
        <end position="797"/>
    </location>
</feature>
<dbReference type="Pfam" id="PF25562">
    <property type="entry name" value="CNBH_CNNM2_C"/>
    <property type="match status" value="1"/>
</dbReference>
<dbReference type="InterPro" id="IPR045095">
    <property type="entry name" value="ACDP"/>
</dbReference>
<evidence type="ECO:0000313" key="13">
    <source>
        <dbReference type="Proteomes" id="UP000005239"/>
    </source>
</evidence>
<evidence type="ECO:0000256" key="2">
    <source>
        <dbReference type="ARBA" id="ARBA00010484"/>
    </source>
</evidence>
<feature type="signal peptide" evidence="11">
    <location>
        <begin position="1"/>
        <end position="17"/>
    </location>
</feature>
<organism evidence="12 13">
    <name type="scientific">Pristionchus pacificus</name>
    <name type="common">Parasitic nematode worm</name>
    <dbReference type="NCBI Taxonomy" id="54126"/>
    <lineage>
        <taxon>Eukaryota</taxon>
        <taxon>Metazoa</taxon>
        <taxon>Ecdysozoa</taxon>
        <taxon>Nematoda</taxon>
        <taxon>Chromadorea</taxon>
        <taxon>Rhabditida</taxon>
        <taxon>Rhabditina</taxon>
        <taxon>Diplogasteromorpha</taxon>
        <taxon>Diplogasteroidea</taxon>
        <taxon>Neodiplogasteridae</taxon>
        <taxon>Pristionchus</taxon>
    </lineage>
</organism>
<dbReference type="GO" id="GO:0040026">
    <property type="term" value="P:positive regulation of vulval development"/>
    <property type="evidence" value="ECO:0007669"/>
    <property type="project" value="UniProtKB-ARBA"/>
</dbReference>
<proteinExistence type="inferred from homology"/>
<dbReference type="Gene3D" id="3.10.580.10">
    <property type="entry name" value="CBS-domain"/>
    <property type="match status" value="1"/>
</dbReference>
<evidence type="ECO:0000256" key="6">
    <source>
        <dbReference type="ARBA" id="ARBA00023065"/>
    </source>
</evidence>
<dbReference type="Proteomes" id="UP000005239">
    <property type="component" value="Unassembled WGS sequence"/>
</dbReference>
<feature type="transmembrane region" description="Helical" evidence="10">
    <location>
        <begin position="201"/>
        <end position="228"/>
    </location>
</feature>
<evidence type="ECO:0000256" key="5">
    <source>
        <dbReference type="ARBA" id="ARBA00022989"/>
    </source>
</evidence>
<feature type="compositionally biased region" description="Low complexity" evidence="9">
    <location>
        <begin position="28"/>
        <end position="43"/>
    </location>
</feature>
<keyword evidence="8 10" id="KW-0472">Membrane</keyword>
<evidence type="ECO:0000256" key="10">
    <source>
        <dbReference type="SAM" id="Phobius"/>
    </source>
</evidence>
<dbReference type="AlphaFoldDB" id="A0A2A6C6S7"/>
<reference evidence="12" key="2">
    <citation type="submission" date="2022-06" db="UniProtKB">
        <authorList>
            <consortium name="EnsemblMetazoa"/>
        </authorList>
    </citation>
    <scope>IDENTIFICATION</scope>
    <source>
        <strain evidence="12">PS312</strain>
    </source>
</reference>
<reference evidence="13" key="1">
    <citation type="journal article" date="2008" name="Nat. Genet.">
        <title>The Pristionchus pacificus genome provides a unique perspective on nematode lifestyle and parasitism.</title>
        <authorList>
            <person name="Dieterich C."/>
            <person name="Clifton S.W."/>
            <person name="Schuster L.N."/>
            <person name="Chinwalla A."/>
            <person name="Delehaunty K."/>
            <person name="Dinkelacker I."/>
            <person name="Fulton L."/>
            <person name="Fulton R."/>
            <person name="Godfrey J."/>
            <person name="Minx P."/>
            <person name="Mitreva M."/>
            <person name="Roeseler W."/>
            <person name="Tian H."/>
            <person name="Witte H."/>
            <person name="Yang S.P."/>
            <person name="Wilson R.K."/>
            <person name="Sommer R.J."/>
        </authorList>
    </citation>
    <scope>NUCLEOTIDE SEQUENCE [LARGE SCALE GENOMIC DNA]</scope>
    <source>
        <strain evidence="13">PS312</strain>
    </source>
</reference>
<keyword evidence="6" id="KW-0813">Transport</keyword>
<dbReference type="GO" id="GO:1905941">
    <property type="term" value="P:positive regulation of gonad development"/>
    <property type="evidence" value="ECO:0007669"/>
    <property type="project" value="UniProtKB-ARBA"/>
</dbReference>
<evidence type="ECO:0000256" key="4">
    <source>
        <dbReference type="ARBA" id="ARBA00022737"/>
    </source>
</evidence>
<dbReference type="PANTHER" id="PTHR12064">
    <property type="entry name" value="METAL TRANSPORTER CNNM"/>
    <property type="match status" value="1"/>
</dbReference>
<dbReference type="OrthoDB" id="5353557at2759"/>
<feature type="region of interest" description="Disordered" evidence="9">
    <location>
        <begin position="719"/>
        <end position="797"/>
    </location>
</feature>
<dbReference type="PROSITE" id="PS51371">
    <property type="entry name" value="CBS"/>
    <property type="match status" value="1"/>
</dbReference>
<dbReference type="InterPro" id="IPR044751">
    <property type="entry name" value="Ion_transp-like_CBS"/>
</dbReference>
<dbReference type="GO" id="GO:0016323">
    <property type="term" value="C:basolateral plasma membrane"/>
    <property type="evidence" value="ECO:0007669"/>
    <property type="project" value="UniProtKB-SubCell"/>
</dbReference>
<feature type="region of interest" description="Disordered" evidence="9">
    <location>
        <begin position="21"/>
        <end position="46"/>
    </location>
</feature>
<protein>
    <submittedName>
        <fullName evidence="12">Uncharacterized protein</fullName>
    </submittedName>
</protein>
<evidence type="ECO:0000256" key="8">
    <source>
        <dbReference type="ARBA" id="ARBA00023136"/>
    </source>
</evidence>
<keyword evidence="13" id="KW-1185">Reference proteome</keyword>
<dbReference type="GO" id="GO:0032026">
    <property type="term" value="P:response to magnesium ion"/>
    <property type="evidence" value="ECO:0007669"/>
    <property type="project" value="UniProtKB-ARBA"/>
</dbReference>
<dbReference type="CDD" id="cd04590">
    <property type="entry name" value="CBS_pair_CorC_HlyC_assoc"/>
    <property type="match status" value="1"/>
</dbReference>
<feature type="compositionally biased region" description="Polar residues" evidence="9">
    <location>
        <begin position="770"/>
        <end position="789"/>
    </location>
</feature>
<name>A0A2A6C6S7_PRIPA</name>
<dbReference type="PANTHER" id="PTHR12064:SF94">
    <property type="entry name" value="UNEXTENDED PROTEIN"/>
    <property type="match status" value="1"/>
</dbReference>
<dbReference type="GO" id="GO:0022857">
    <property type="term" value="F:transmembrane transporter activity"/>
    <property type="evidence" value="ECO:0000318"/>
    <property type="project" value="GO_Central"/>
</dbReference>
<dbReference type="GO" id="GO:0015693">
    <property type="term" value="P:magnesium ion transport"/>
    <property type="evidence" value="ECO:0007669"/>
    <property type="project" value="UniProtKB-ARBA"/>
</dbReference>
<dbReference type="Pfam" id="PF00571">
    <property type="entry name" value="CBS"/>
    <property type="match status" value="1"/>
</dbReference>
<evidence type="ECO:0000256" key="7">
    <source>
        <dbReference type="ARBA" id="ARBA00023122"/>
    </source>
</evidence>
<evidence type="ECO:0000256" key="3">
    <source>
        <dbReference type="ARBA" id="ARBA00022692"/>
    </source>
</evidence>
<keyword evidence="4" id="KW-0677">Repeat</keyword>
<dbReference type="GO" id="GO:0040018">
    <property type="term" value="P:positive regulation of multicellular organism growth"/>
    <property type="evidence" value="ECO:0007669"/>
    <property type="project" value="UniProtKB-ARBA"/>
</dbReference>
<sequence length="797" mass="88695">MRAALRLLFIYIGLAVANTTQDHPTDPPATTTPTPIEDTNITPGTKGTDDIKCLSSAPHLLGFRIDHNETRYTRGRIVIPPDKTIVTVYGLHLDRITKIDLVRHGCGNTTTGVVTILTRDFVRRSPTILEMEWTAAVGEFELCPYYVRSEKEDCPMEPDKNGADYRPIVVDGVAKALNDEDRTIIVRVPDVAPRTYKLGHLWLEIIFLVFLHVCSALFSGLTLGLMTLTVRELEIIAKSGSEQEQKYANAILPLRRKGNQLLCTLLLGNTLCNASISILIDDLLPAEYSIWAATLTMLLLGEMLPQSICVNNALATGARMLFFAKFCMYAGAIFAWPISKVLDRVVGAEHESYDRKRLMELMNRLMLNNPEMVKDELKIAVGAINLKRRIVVDSMTKIEEVFMLPETAMLNQTAIANIARAGYTRIPVFRQGDQRDICDVLITKDLALIDPDDNYTVRMLCNIYKHPIPRMSGQTTLFSALQTFRTGDDGHLAVVYRESDNETIGIITLEDVVEEILQEEIKDEFDLKREKKGNQKILWDQQAPPAVLGKQLLSVTYHFCATNEEAFKDKYIDKAVFKRIMGTCTKNVDVNYLKPFGGALTVPIKQLPRCARLYTKGQRAVGPVHSHLGRPCGGYDRTGKQRGGMKFEAGPFHRFGQELLSKLVMHAEDLCKGPSESTVDLKPLMQFNPDFTVTVFEDCIFLEVTADMYIKALRMTRLQRETKGASAERTDFKQSDGARAPLIGLSSKEKLPLSPARSATSPAGAKARTATLSRTQSSSSPAVTETSNRAGGGKGRK</sequence>
<evidence type="ECO:0000256" key="9">
    <source>
        <dbReference type="SAM" id="MobiDB-lite"/>
    </source>
</evidence>